<dbReference type="EMBL" id="OU895879">
    <property type="protein sequence ID" value="CAG9808544.1"/>
    <property type="molecule type" value="Genomic_DNA"/>
</dbReference>
<dbReference type="InterPro" id="IPR002404">
    <property type="entry name" value="IRS_PTB"/>
</dbReference>
<evidence type="ECO:0000259" key="2">
    <source>
        <dbReference type="PROSITE" id="PS51064"/>
    </source>
</evidence>
<organism evidence="3 4">
    <name type="scientific">Chironomus riparius</name>
    <dbReference type="NCBI Taxonomy" id="315576"/>
    <lineage>
        <taxon>Eukaryota</taxon>
        <taxon>Metazoa</taxon>
        <taxon>Ecdysozoa</taxon>
        <taxon>Arthropoda</taxon>
        <taxon>Hexapoda</taxon>
        <taxon>Insecta</taxon>
        <taxon>Pterygota</taxon>
        <taxon>Neoptera</taxon>
        <taxon>Endopterygota</taxon>
        <taxon>Diptera</taxon>
        <taxon>Nematocera</taxon>
        <taxon>Chironomoidea</taxon>
        <taxon>Chironomidae</taxon>
        <taxon>Chironominae</taxon>
        <taxon>Chironomus</taxon>
    </lineage>
</organism>
<dbReference type="CDD" id="cd14677">
    <property type="entry name" value="PH_DOK7"/>
    <property type="match status" value="1"/>
</dbReference>
<name>A0A9N9WY77_9DIPT</name>
<evidence type="ECO:0000256" key="1">
    <source>
        <dbReference type="SAM" id="MobiDB-lite"/>
    </source>
</evidence>
<feature type="region of interest" description="Disordered" evidence="1">
    <location>
        <begin position="908"/>
        <end position="935"/>
    </location>
</feature>
<feature type="compositionally biased region" description="Basic and acidic residues" evidence="1">
    <location>
        <begin position="998"/>
        <end position="1008"/>
    </location>
</feature>
<dbReference type="InterPro" id="IPR011993">
    <property type="entry name" value="PH-like_dom_sf"/>
</dbReference>
<dbReference type="InterPro" id="IPR037746">
    <property type="entry name" value="Dok-7"/>
</dbReference>
<reference evidence="3" key="1">
    <citation type="submission" date="2022-01" db="EMBL/GenBank/DDBJ databases">
        <authorList>
            <person name="King R."/>
        </authorList>
    </citation>
    <scope>NUCLEOTIDE SEQUENCE</scope>
</reference>
<feature type="compositionally biased region" description="Low complexity" evidence="1">
    <location>
        <begin position="787"/>
        <end position="798"/>
    </location>
</feature>
<dbReference type="OrthoDB" id="6537982at2759"/>
<dbReference type="InterPro" id="IPR037747">
    <property type="entry name" value="Dok-7_PH"/>
</dbReference>
<accession>A0A9N9WY77</accession>
<feature type="compositionally biased region" description="Low complexity" evidence="1">
    <location>
        <begin position="980"/>
        <end position="995"/>
    </location>
</feature>
<protein>
    <recommendedName>
        <fullName evidence="2">IRS-type PTB domain-containing protein</fullName>
    </recommendedName>
</protein>
<feature type="region of interest" description="Disordered" evidence="1">
    <location>
        <begin position="956"/>
        <end position="1008"/>
    </location>
</feature>
<feature type="region of interest" description="Disordered" evidence="1">
    <location>
        <begin position="690"/>
        <end position="711"/>
    </location>
</feature>
<reference evidence="3" key="2">
    <citation type="submission" date="2022-10" db="EMBL/GenBank/DDBJ databases">
        <authorList>
            <consortium name="ENA_rothamsted_submissions"/>
            <consortium name="culmorum"/>
            <person name="King R."/>
        </authorList>
    </citation>
    <scope>NUCLEOTIDE SEQUENCE</scope>
</reference>
<dbReference type="SMART" id="SM00233">
    <property type="entry name" value="PH"/>
    <property type="match status" value="1"/>
</dbReference>
<dbReference type="Proteomes" id="UP001153620">
    <property type="component" value="Chromosome 3"/>
</dbReference>
<proteinExistence type="predicted"/>
<feature type="compositionally biased region" description="Low complexity" evidence="1">
    <location>
        <begin position="956"/>
        <end position="969"/>
    </location>
</feature>
<dbReference type="PROSITE" id="PS51064">
    <property type="entry name" value="IRS_PTB"/>
    <property type="match status" value="1"/>
</dbReference>
<keyword evidence="4" id="KW-1185">Reference proteome</keyword>
<dbReference type="Gene3D" id="2.30.29.30">
    <property type="entry name" value="Pleckstrin-homology domain (PH domain)/Phosphotyrosine-binding domain (PTB)"/>
    <property type="match status" value="2"/>
</dbReference>
<gene>
    <name evidence="3" type="ORF">CHIRRI_LOCUS11382</name>
</gene>
<dbReference type="SUPFAM" id="SSF50729">
    <property type="entry name" value="PH domain-like"/>
    <property type="match status" value="2"/>
</dbReference>
<evidence type="ECO:0000313" key="4">
    <source>
        <dbReference type="Proteomes" id="UP001153620"/>
    </source>
</evidence>
<evidence type="ECO:0000313" key="3">
    <source>
        <dbReference type="EMBL" id="CAG9808544.1"/>
    </source>
</evidence>
<dbReference type="GO" id="GO:0019901">
    <property type="term" value="F:protein kinase binding"/>
    <property type="evidence" value="ECO:0007669"/>
    <property type="project" value="InterPro"/>
</dbReference>
<sequence length="1008" mass="112447">MSLDGEKDSKNSSMVDINSIIEGTVKFRDGKKWKSRWCVMRKLSPVADCLHLQFYKDSKERYKNGPTKASLSLEHFLGIESGFTLDKESNTIAILCQDVIVILAFDTREILMQWQVKISCNLGDDIQYLVLVASAATKIKIPPGPARLHIQNHRFCITTGIPPRLSGLWSLAHLRRYGVVDNRFCFEGGSSSGKCEGFVVLITDYGDEISNCFKLASQGKLNSNNRYTKPIDSPRKMKDNQSMKCDCSSSFWPSQESRGLESYIGCDSSSILDDIDSNDEVSHFSRKRLMAMERCMSCSSKRSLVPTMSRSSTITESNQEICFGSSSYRSTTSIDTHHQRICGSKPALDRISMKSQESCGNFSEYSIPRQFPFHPGHSHEASSVRSFSVPRHEPTKSFVGSYDNYDSPKILSPSNENQMENYDKPKSVKMYLEQNAGGRHTIFNGDHGNYDMPNIHCCANGQNRLMNDDMKTDCTCHRVMSWADNWMPCRRGTGIENTGIPVSRLVPNTPTPTSQKVIAQEPAKCKLNDFSNTDKNGLYALVDPAKKQPKRLNEEQSITSSFPRAQSQTPNANYANLEFANSLEIYENSREVLKREKALTSNENNNKICSNGNAKENLLNHNKENENYLVMDVNERSKTFPGYISMHPKNSIKPMTPVVVEEQIEEVVVLPPRPNNKLISSKILLNLDEKSHSNPDLNRPSLNLDEKHEASSTTKLVFKKSSSVDSFRFIDNESPTIVEDETSTSTSTYQDTTKADSIIKKTKPNEHIKVVNVRYADNGSKQPNRDSSSSNDSGVSTASTIIPKHYNEFELPLINQIKKRRQLNQTKSCVHASLIRRSKSFDPFGDLSFQFATRKGFGNGHSNVQNKAGKCPSLGAIMTSHIDSNSTSSGTSDMSDYIETLSLSSSSSDAEALKNKNNGTHMINTMRPRSGKEYEKIDRSTISGLVQASSHINSISPISSSTTSSSNPNYVNITPVPENSESPSPGYQSSSSFQEEYAVIKEPDVVVE</sequence>
<dbReference type="PANTHER" id="PTHR21636:SF2">
    <property type="entry name" value="PROTEIN DOK-7"/>
    <property type="match status" value="1"/>
</dbReference>
<dbReference type="SMART" id="SM01244">
    <property type="entry name" value="IRS"/>
    <property type="match status" value="1"/>
</dbReference>
<feature type="domain" description="IRS-type PTB" evidence="2">
    <location>
        <begin position="122"/>
        <end position="227"/>
    </location>
</feature>
<dbReference type="InterPro" id="IPR001849">
    <property type="entry name" value="PH_domain"/>
</dbReference>
<feature type="region of interest" description="Disordered" evidence="1">
    <location>
        <begin position="773"/>
        <end position="798"/>
    </location>
</feature>
<dbReference type="PANTHER" id="PTHR21636">
    <property type="entry name" value="PROTEIN DOK-7"/>
    <property type="match status" value="1"/>
</dbReference>
<dbReference type="GO" id="GO:0007528">
    <property type="term" value="P:neuromuscular junction development"/>
    <property type="evidence" value="ECO:0007669"/>
    <property type="project" value="TreeGrafter"/>
</dbReference>
<dbReference type="AlphaFoldDB" id="A0A9N9WY77"/>